<feature type="transmembrane region" description="Helical" evidence="5">
    <location>
        <begin position="117"/>
        <end position="135"/>
    </location>
</feature>
<evidence type="ECO:0000256" key="2">
    <source>
        <dbReference type="ARBA" id="ARBA00022692"/>
    </source>
</evidence>
<evidence type="ECO:0000256" key="1">
    <source>
        <dbReference type="ARBA" id="ARBA00004141"/>
    </source>
</evidence>
<evidence type="ECO:0000256" key="4">
    <source>
        <dbReference type="ARBA" id="ARBA00023136"/>
    </source>
</evidence>
<evidence type="ECO:0000313" key="8">
    <source>
        <dbReference type="Proteomes" id="UP000269076"/>
    </source>
</evidence>
<keyword evidence="3 5" id="KW-1133">Transmembrane helix</keyword>
<reference evidence="7 8" key="1">
    <citation type="submission" date="2018-11" db="EMBL/GenBank/DDBJ databases">
        <title>Proposal to divide the Flavobacteriaceae and reorganize its genera based on Amino Acid Identity values calculated from whole genome sequences.</title>
        <authorList>
            <person name="Nicholson A.C."/>
            <person name="Gulvik C.A."/>
            <person name="Whitney A.M."/>
            <person name="Humrighouse B.W."/>
            <person name="Bell M."/>
            <person name="Holmes B."/>
            <person name="Steigerwalt A."/>
            <person name="Villarma A."/>
            <person name="Sheth M."/>
            <person name="Batra D."/>
            <person name="Pryor J."/>
            <person name="Bernardet J.-F."/>
            <person name="Hugo C."/>
            <person name="Kampfer P."/>
            <person name="Newman J."/>
            <person name="Mcquiston J.R."/>
        </authorList>
    </citation>
    <scope>NUCLEOTIDE SEQUENCE [LARGE SCALE GENOMIC DNA]</scope>
    <source>
        <strain evidence="7 8">G0211</strain>
    </source>
</reference>
<evidence type="ECO:0000259" key="6">
    <source>
        <dbReference type="Pfam" id="PF07291"/>
    </source>
</evidence>
<feature type="domain" description="Methylamine utilisation protein MauE" evidence="6">
    <location>
        <begin position="7"/>
        <end position="131"/>
    </location>
</feature>
<dbReference type="Proteomes" id="UP000269076">
    <property type="component" value="Chromosome"/>
</dbReference>
<evidence type="ECO:0000256" key="3">
    <source>
        <dbReference type="ARBA" id="ARBA00022989"/>
    </source>
</evidence>
<evidence type="ECO:0000256" key="5">
    <source>
        <dbReference type="SAM" id="Phobius"/>
    </source>
</evidence>
<feature type="transmembrane region" description="Helical" evidence="5">
    <location>
        <begin position="47"/>
        <end position="68"/>
    </location>
</feature>
<evidence type="ECO:0000313" key="7">
    <source>
        <dbReference type="EMBL" id="AZA60192.1"/>
    </source>
</evidence>
<feature type="transmembrane region" description="Helical" evidence="5">
    <location>
        <begin position="75"/>
        <end position="97"/>
    </location>
</feature>
<dbReference type="EMBL" id="CP033928">
    <property type="protein sequence ID" value="AZA60192.1"/>
    <property type="molecule type" value="Genomic_DNA"/>
</dbReference>
<comment type="subcellular location">
    <subcellularLocation>
        <location evidence="1">Membrane</location>
        <topology evidence="1">Multi-pass membrane protein</topology>
    </subcellularLocation>
</comment>
<feature type="transmembrane region" description="Helical" evidence="5">
    <location>
        <begin position="142"/>
        <end position="165"/>
    </location>
</feature>
<dbReference type="GO" id="GO:0016020">
    <property type="term" value="C:membrane"/>
    <property type="evidence" value="ECO:0007669"/>
    <property type="project" value="UniProtKB-SubCell"/>
</dbReference>
<dbReference type="InterPro" id="IPR009908">
    <property type="entry name" value="Methylamine_util_MauE"/>
</dbReference>
<accession>A0A3G6MWR1</accession>
<proteinExistence type="predicted"/>
<dbReference type="AlphaFoldDB" id="A0A3G6MWR1"/>
<dbReference type="Pfam" id="PF07291">
    <property type="entry name" value="MauE"/>
    <property type="match status" value="1"/>
</dbReference>
<keyword evidence="4 5" id="KW-0472">Membrane</keyword>
<dbReference type="GO" id="GO:0030416">
    <property type="term" value="P:methylamine metabolic process"/>
    <property type="evidence" value="ECO:0007669"/>
    <property type="project" value="InterPro"/>
</dbReference>
<gene>
    <name evidence="7" type="ORF">EG340_03685</name>
</gene>
<name>A0A3G6MWR1_9FLAO</name>
<sequence>MKKIANIIATGISFFLILLFVYASVSKLTDFENFRAQIAQSPILGEYASFFSYATIIYEIVIVLVLFFKNSRLIGLYASLGMMSAFTVYIYLILNFSDSIPCSCGGILEKMDWNEHLIFNLACILLIIIAINTIESENKKKLLAVGAWIVTLPTLLLFLIFYPHINDNQGDFKRKMISPLRSEFKTLQLPTDNYYFAGNHGDSLFLGHRKTPLLLSTIAPDFKSIKVDTIKLDNYKHQFVSVTINVLYPYFSVSDGKVPIIFEGKLPSLMAYDTGINRLYFSRFYMLSPHQYVFKTMLVKTKESELGILNTATKKYLIFPDVLKTNVDGVFDTDGDMTIDHKNKKINYTHFYRNEIITADFDLGNIKRKRTVDSLSHTAIETKTLENGQTKLLRSPRVVNQIQTVSGDKFYNVSKMRGQNETYKDFRNNDVVDIYNNATKKYLYSFYIRNDKRNKIKSIRSTKYYLYVISGNNITRYTFK</sequence>
<organism evidence="7 8">
    <name type="scientific">Chryseobacterium indoltheticum</name>
    <dbReference type="NCBI Taxonomy" id="254"/>
    <lineage>
        <taxon>Bacteria</taxon>
        <taxon>Pseudomonadati</taxon>
        <taxon>Bacteroidota</taxon>
        <taxon>Flavobacteriia</taxon>
        <taxon>Flavobacteriales</taxon>
        <taxon>Weeksellaceae</taxon>
        <taxon>Chryseobacterium group</taxon>
        <taxon>Chryseobacterium</taxon>
    </lineage>
</organism>
<protein>
    <recommendedName>
        <fullName evidence="6">Methylamine utilisation protein MauE domain-containing protein</fullName>
    </recommendedName>
</protein>
<dbReference type="RefSeq" id="WP_123885249.1">
    <property type="nucleotide sequence ID" value="NZ_CP033928.1"/>
</dbReference>
<keyword evidence="2 5" id="KW-0812">Transmembrane</keyword>